<organism evidence="2 3">
    <name type="scientific">Ophiocordyceps polyrhachis-furcata BCC 54312</name>
    <dbReference type="NCBI Taxonomy" id="1330021"/>
    <lineage>
        <taxon>Eukaryota</taxon>
        <taxon>Fungi</taxon>
        <taxon>Dikarya</taxon>
        <taxon>Ascomycota</taxon>
        <taxon>Pezizomycotina</taxon>
        <taxon>Sordariomycetes</taxon>
        <taxon>Hypocreomycetidae</taxon>
        <taxon>Hypocreales</taxon>
        <taxon>Ophiocordycipitaceae</taxon>
        <taxon>Ophiocordyceps</taxon>
    </lineage>
</organism>
<evidence type="ECO:0000313" key="2">
    <source>
        <dbReference type="EMBL" id="RCI16776.1"/>
    </source>
</evidence>
<feature type="compositionally biased region" description="Low complexity" evidence="1">
    <location>
        <begin position="26"/>
        <end position="45"/>
    </location>
</feature>
<feature type="region of interest" description="Disordered" evidence="1">
    <location>
        <begin position="21"/>
        <end position="56"/>
    </location>
</feature>
<keyword evidence="3" id="KW-1185">Reference proteome</keyword>
<protein>
    <submittedName>
        <fullName evidence="2">Uncharacterized protein</fullName>
    </submittedName>
</protein>
<dbReference type="EMBL" id="LKCN02000001">
    <property type="protein sequence ID" value="RCI16776.1"/>
    <property type="molecule type" value="Genomic_DNA"/>
</dbReference>
<proteinExistence type="predicted"/>
<gene>
    <name evidence="2" type="ORF">L249_2012</name>
</gene>
<evidence type="ECO:0000313" key="3">
    <source>
        <dbReference type="Proteomes" id="UP000253664"/>
    </source>
</evidence>
<name>A0A367LQQ2_9HYPO</name>
<dbReference type="Proteomes" id="UP000253664">
    <property type="component" value="Unassembled WGS sequence"/>
</dbReference>
<sequence length="102" mass="11433">MLLQFPASSRRSEDNLCAYKTPLRITHPPQQTSTPPSSSSYKTPTAPIHRPKAKSYHIKRKPTSSIFVHSAFNLLTASLYLYVARSCVETSSHINAIDNAFR</sequence>
<reference evidence="2 3" key="1">
    <citation type="journal article" date="2015" name="BMC Genomics">
        <title>Insights from the genome of Ophiocordyceps polyrhachis-furcata to pathogenicity and host specificity in insect fungi.</title>
        <authorList>
            <person name="Wichadakul D."/>
            <person name="Kobmoo N."/>
            <person name="Ingsriswang S."/>
            <person name="Tangphatsornruang S."/>
            <person name="Chantasingh D."/>
            <person name="Luangsa-ard J.J."/>
            <person name="Eurwilaichitr L."/>
        </authorList>
    </citation>
    <scope>NUCLEOTIDE SEQUENCE [LARGE SCALE GENOMIC DNA]</scope>
    <source>
        <strain evidence="2 3">BCC 54312</strain>
    </source>
</reference>
<dbReference type="AlphaFoldDB" id="A0A367LQQ2"/>
<comment type="caution">
    <text evidence="2">The sequence shown here is derived from an EMBL/GenBank/DDBJ whole genome shotgun (WGS) entry which is preliminary data.</text>
</comment>
<evidence type="ECO:0000256" key="1">
    <source>
        <dbReference type="SAM" id="MobiDB-lite"/>
    </source>
</evidence>
<accession>A0A367LQQ2</accession>